<evidence type="ECO:0000313" key="2">
    <source>
        <dbReference type="Proteomes" id="UP000094056"/>
    </source>
</evidence>
<name>A0A1E3X5S7_9BACT</name>
<reference evidence="1 2" key="1">
    <citation type="submission" date="2016-07" db="EMBL/GenBank/DDBJ databases">
        <title>Draft genome of Scalindua rubra, obtained from a brine-seawater interface in the Red Sea, sheds light on salt adaptation in anammox bacteria.</title>
        <authorList>
            <person name="Speth D.R."/>
            <person name="Lagkouvardos I."/>
            <person name="Wang Y."/>
            <person name="Qian P.-Y."/>
            <person name="Dutilh B.E."/>
            <person name="Jetten M.S."/>
        </authorList>
    </citation>
    <scope>NUCLEOTIDE SEQUENCE [LARGE SCALE GENOMIC DNA]</scope>
    <source>
        <strain evidence="1">BSI-1</strain>
    </source>
</reference>
<dbReference type="AlphaFoldDB" id="A0A1E3X5S7"/>
<proteinExistence type="predicted"/>
<protein>
    <submittedName>
        <fullName evidence="1">Uncharacterized protein</fullName>
    </submittedName>
</protein>
<organism evidence="1 2">
    <name type="scientific">Candidatus Scalindua rubra</name>
    <dbReference type="NCBI Taxonomy" id="1872076"/>
    <lineage>
        <taxon>Bacteria</taxon>
        <taxon>Pseudomonadati</taxon>
        <taxon>Planctomycetota</taxon>
        <taxon>Candidatus Brocadiia</taxon>
        <taxon>Candidatus Brocadiales</taxon>
        <taxon>Candidatus Scalinduaceae</taxon>
        <taxon>Candidatus Scalindua</taxon>
    </lineage>
</organism>
<dbReference type="Proteomes" id="UP000094056">
    <property type="component" value="Unassembled WGS sequence"/>
</dbReference>
<gene>
    <name evidence="1" type="ORF">SCARUB_04594</name>
</gene>
<sequence>MDFGFVSNFDIRIYASAFRLNLRLTAAPASPARPIPRRAMIVGSKKTIDKQEVLWYCSHNNLEIL</sequence>
<comment type="caution">
    <text evidence="1">The sequence shown here is derived from an EMBL/GenBank/DDBJ whole genome shotgun (WGS) entry which is preliminary data.</text>
</comment>
<dbReference type="EMBL" id="MAYW01000247">
    <property type="protein sequence ID" value="ODS30304.1"/>
    <property type="molecule type" value="Genomic_DNA"/>
</dbReference>
<accession>A0A1E3X5S7</accession>
<evidence type="ECO:0000313" key="1">
    <source>
        <dbReference type="EMBL" id="ODS30304.1"/>
    </source>
</evidence>